<dbReference type="InterPro" id="IPR027417">
    <property type="entry name" value="P-loop_NTPase"/>
</dbReference>
<keyword evidence="5" id="KW-0547">Nucleotide-binding</keyword>
<reference evidence="12 13" key="1">
    <citation type="submission" date="2024-09" db="EMBL/GenBank/DDBJ databases">
        <title>Chromosome-scale assembly of Riccia fluitans.</title>
        <authorList>
            <person name="Paukszto L."/>
            <person name="Sawicki J."/>
            <person name="Karawczyk K."/>
            <person name="Piernik-Szablinska J."/>
            <person name="Szczecinska M."/>
            <person name="Mazdziarz M."/>
        </authorList>
    </citation>
    <scope>NUCLEOTIDE SEQUENCE [LARGE SCALE GENOMIC DNA]</scope>
    <source>
        <strain evidence="12">Rf_01</strain>
        <tissue evidence="12">Aerial parts of the thallus</tissue>
    </source>
</reference>
<accession>A0ABD1XWD4</accession>
<dbReference type="Gene3D" id="3.40.50.300">
    <property type="entry name" value="P-loop containing nucleotide triphosphate hydrolases"/>
    <property type="match status" value="1"/>
</dbReference>
<feature type="region of interest" description="Disordered" evidence="9">
    <location>
        <begin position="333"/>
        <end position="388"/>
    </location>
</feature>
<keyword evidence="13" id="KW-1185">Reference proteome</keyword>
<feature type="region of interest" description="Disordered" evidence="9">
    <location>
        <begin position="1"/>
        <end position="139"/>
    </location>
</feature>
<dbReference type="EMBL" id="JBHFFA010000007">
    <property type="protein sequence ID" value="KAL2613267.1"/>
    <property type="molecule type" value="Genomic_DNA"/>
</dbReference>
<dbReference type="GO" id="GO:0005730">
    <property type="term" value="C:nucleolus"/>
    <property type="evidence" value="ECO:0007669"/>
    <property type="project" value="UniProtKB-SubCell"/>
</dbReference>
<evidence type="ECO:0000256" key="8">
    <source>
        <dbReference type="ARBA" id="ARBA00023242"/>
    </source>
</evidence>
<keyword evidence="3" id="KW-0698">rRNA processing</keyword>
<dbReference type="Pfam" id="PF16575">
    <property type="entry name" value="CLP1_P"/>
    <property type="match status" value="1"/>
</dbReference>
<evidence type="ECO:0000313" key="13">
    <source>
        <dbReference type="Proteomes" id="UP001605036"/>
    </source>
</evidence>
<evidence type="ECO:0000256" key="1">
    <source>
        <dbReference type="ARBA" id="ARBA00004604"/>
    </source>
</evidence>
<dbReference type="InterPro" id="IPR057570">
    <property type="entry name" value="NOL9_C"/>
</dbReference>
<dbReference type="Proteomes" id="UP001605036">
    <property type="component" value="Unassembled WGS sequence"/>
</dbReference>
<feature type="compositionally biased region" description="Basic and acidic residues" evidence="9">
    <location>
        <begin position="28"/>
        <end position="40"/>
    </location>
</feature>
<comment type="caution">
    <text evidence="12">The sequence shown here is derived from an EMBL/GenBank/DDBJ whole genome shotgun (WGS) entry which is preliminary data.</text>
</comment>
<evidence type="ECO:0000259" key="11">
    <source>
        <dbReference type="Pfam" id="PF25467"/>
    </source>
</evidence>
<comment type="similarity">
    <text evidence="2">Belongs to the Clp1 family. NOL9/GRC3 subfamily.</text>
</comment>
<dbReference type="PANTHER" id="PTHR12755">
    <property type="entry name" value="CLEAVAGE/POLYADENYLATION FACTOR IA SUBUNIT CLP1P"/>
    <property type="match status" value="1"/>
</dbReference>
<evidence type="ECO:0000256" key="9">
    <source>
        <dbReference type="SAM" id="MobiDB-lite"/>
    </source>
</evidence>
<dbReference type="PANTHER" id="PTHR12755:SF3">
    <property type="entry name" value="POLYNUCLEOTIDE 5'-HYDROXYL-KINASE NOL9"/>
    <property type="match status" value="1"/>
</dbReference>
<evidence type="ECO:0000256" key="6">
    <source>
        <dbReference type="ARBA" id="ARBA00022777"/>
    </source>
</evidence>
<keyword evidence="6" id="KW-0418">Kinase</keyword>
<gene>
    <name evidence="12" type="ORF">R1flu_024959</name>
</gene>
<evidence type="ECO:0000256" key="5">
    <source>
        <dbReference type="ARBA" id="ARBA00022741"/>
    </source>
</evidence>
<protein>
    <submittedName>
        <fullName evidence="12">Uncharacterized protein</fullName>
    </submittedName>
</protein>
<dbReference type="GO" id="GO:0016301">
    <property type="term" value="F:kinase activity"/>
    <property type="evidence" value="ECO:0007669"/>
    <property type="project" value="UniProtKB-KW"/>
</dbReference>
<sequence>MKARKFRRRADEVEEDAEESGKTTIKAPTDKFSKEKEKAKSTPPTKTTGPLLSFAEEEEYAGDRETKGRSSSGRSASKKEKSKPRPGSKSGNGSLLSFGGEDEEKVGNGVSAQKIRKKSSGLGLGHGSSQRFGFGRDKSAAGLSLPSNMQAQGTAENANVTDSSEGNFFGDALDSNERIDRCITWNGNTAIVRLSVKQTVVMDGWAMVSLLQGRASVHGYSLSPGVAVLLCSNSKSSAAVHIEAVSSMQSSGFSSELDLNVTCCILEFKSYRGTESDSAFEVQNHEHEATEKRTFRLEIPGEFIVRDVFADHLIHKRKRQELAGQRFEVIDESRGVENLSDQGEDSADGSKERENVEEFDDMDVDEQQEDSEGFSDDDRPRKAQRLSQTPLQPIVIPENWKAAASSISSCFELNGGAPVVAVCGAKGSGKSTFGRFLLNHLLTRYESVGYLDTDVGQPEFTVPGCLSFHILTKPVFGSPILHLQNPERSFFYGDITPKSDPGMYCRIVEVLYDYFQQYYGARKVARVLGDTRPGPSQMPLIVNTHGWLKGVGYDALISILRHTLPTHLVHINSVGVNNNLPTGKFWRSSDEADSTALLYIENVLEGPEKPLTFPRASATQQRNARILAYFRQCFWKSPLPYPYREDKLYAQTAAKLVSCRPYQIPISAVDICHLHCQVPESEKLHSINGALVGLGVSWKAGVKYSGGSILTCVGIGLVRGVDLEKGLLYVLTPLDMEILQDVDTLMQGWMEVPLPLLLARGYVSPYLCHNSVAIEGTGSVAIKRAHEKFAKTPRRTA</sequence>
<dbReference type="GO" id="GO:0005524">
    <property type="term" value="F:ATP binding"/>
    <property type="evidence" value="ECO:0007669"/>
    <property type="project" value="UniProtKB-KW"/>
</dbReference>
<dbReference type="SUPFAM" id="SSF52540">
    <property type="entry name" value="P-loop containing nucleoside triphosphate hydrolases"/>
    <property type="match status" value="1"/>
</dbReference>
<keyword evidence="8" id="KW-0539">Nucleus</keyword>
<dbReference type="Pfam" id="PF25467">
    <property type="entry name" value="NOL9_C"/>
    <property type="match status" value="1"/>
</dbReference>
<keyword evidence="7" id="KW-0067">ATP-binding</keyword>
<evidence type="ECO:0000256" key="4">
    <source>
        <dbReference type="ARBA" id="ARBA00022679"/>
    </source>
</evidence>
<dbReference type="AlphaFoldDB" id="A0ABD1XWD4"/>
<evidence type="ECO:0000256" key="3">
    <source>
        <dbReference type="ARBA" id="ARBA00022552"/>
    </source>
</evidence>
<name>A0ABD1XWD4_9MARC</name>
<feature type="domain" description="NOL9 C-terminal" evidence="11">
    <location>
        <begin position="658"/>
        <end position="753"/>
    </location>
</feature>
<comment type="subcellular location">
    <subcellularLocation>
        <location evidence="1">Nucleus</location>
        <location evidence="1">Nucleolus</location>
    </subcellularLocation>
</comment>
<dbReference type="InterPro" id="IPR045116">
    <property type="entry name" value="Clp1/Grc3"/>
</dbReference>
<proteinExistence type="inferred from homology"/>
<dbReference type="GO" id="GO:0006364">
    <property type="term" value="P:rRNA processing"/>
    <property type="evidence" value="ECO:0007669"/>
    <property type="project" value="UniProtKB-KW"/>
</dbReference>
<evidence type="ECO:0000259" key="10">
    <source>
        <dbReference type="Pfam" id="PF16575"/>
    </source>
</evidence>
<keyword evidence="4" id="KW-0808">Transferase</keyword>
<evidence type="ECO:0000313" key="12">
    <source>
        <dbReference type="EMBL" id="KAL2613267.1"/>
    </source>
</evidence>
<evidence type="ECO:0000256" key="2">
    <source>
        <dbReference type="ARBA" id="ARBA00011003"/>
    </source>
</evidence>
<feature type="compositionally biased region" description="Acidic residues" evidence="9">
    <location>
        <begin position="357"/>
        <end position="375"/>
    </location>
</feature>
<organism evidence="12 13">
    <name type="scientific">Riccia fluitans</name>
    <dbReference type="NCBI Taxonomy" id="41844"/>
    <lineage>
        <taxon>Eukaryota</taxon>
        <taxon>Viridiplantae</taxon>
        <taxon>Streptophyta</taxon>
        <taxon>Embryophyta</taxon>
        <taxon>Marchantiophyta</taxon>
        <taxon>Marchantiopsida</taxon>
        <taxon>Marchantiidae</taxon>
        <taxon>Marchantiales</taxon>
        <taxon>Ricciaceae</taxon>
        <taxon>Riccia</taxon>
    </lineage>
</organism>
<evidence type="ECO:0000256" key="7">
    <source>
        <dbReference type="ARBA" id="ARBA00022840"/>
    </source>
</evidence>
<dbReference type="InterPro" id="IPR032319">
    <property type="entry name" value="CLP1_P"/>
</dbReference>
<feature type="domain" description="Clp1 P-loop" evidence="10">
    <location>
        <begin position="424"/>
        <end position="631"/>
    </location>
</feature>